<evidence type="ECO:0000313" key="3">
    <source>
        <dbReference type="Proteomes" id="UP001340816"/>
    </source>
</evidence>
<name>A0ABZ1H6U7_STRPH</name>
<dbReference type="GeneID" id="93932572"/>
<gene>
    <name evidence="2" type="ORF">OHB35_14015</name>
</gene>
<accession>A0ABZ1H6U7</accession>
<feature type="domain" description="Flavoprotein" evidence="1">
    <location>
        <begin position="12"/>
        <end position="119"/>
    </location>
</feature>
<proteinExistence type="predicted"/>
<reference evidence="2 3" key="1">
    <citation type="submission" date="2022-10" db="EMBL/GenBank/DDBJ databases">
        <title>The complete genomes of actinobacterial strains from the NBC collection.</title>
        <authorList>
            <person name="Joergensen T.S."/>
            <person name="Alvarez Arevalo M."/>
            <person name="Sterndorff E.B."/>
            <person name="Faurdal D."/>
            <person name="Vuksanovic O."/>
            <person name="Mourched A.-S."/>
            <person name="Charusanti P."/>
            <person name="Shaw S."/>
            <person name="Blin K."/>
            <person name="Weber T."/>
        </authorList>
    </citation>
    <scope>NUCLEOTIDE SEQUENCE [LARGE SCALE GENOMIC DNA]</scope>
    <source>
        <strain evidence="2 3">NBC 01752</strain>
    </source>
</reference>
<dbReference type="RefSeq" id="WP_326728079.1">
    <property type="nucleotide sequence ID" value="NZ_CP108011.1"/>
</dbReference>
<dbReference type="InterPro" id="IPR003382">
    <property type="entry name" value="Flavoprotein"/>
</dbReference>
<organism evidence="2 3">
    <name type="scientific">Streptomyces phaeochromogenes</name>
    <dbReference type="NCBI Taxonomy" id="1923"/>
    <lineage>
        <taxon>Bacteria</taxon>
        <taxon>Bacillati</taxon>
        <taxon>Actinomycetota</taxon>
        <taxon>Actinomycetes</taxon>
        <taxon>Kitasatosporales</taxon>
        <taxon>Streptomycetaceae</taxon>
        <taxon>Streptomyces</taxon>
        <taxon>Streptomyces phaeochromogenes group</taxon>
    </lineage>
</organism>
<sequence>MGGTEGKRPVLYVVACGGYPAENLPSLVERAVADHWDVCVIATPKGLDFLDVARLHELTGHPVRYDYKQPNDPDVLPSADVFLIAPATFNTINKLALGISDTLALGLLNEAIGAGMRVIAVPWPNRVLARRLPFQRSVESLRGEGVTFILNQDTLPVPASGRPGAEAFPWNEVHQELAAVRRDDAMS</sequence>
<dbReference type="Gene3D" id="3.40.50.1950">
    <property type="entry name" value="Flavin prenyltransferase-like"/>
    <property type="match status" value="1"/>
</dbReference>
<evidence type="ECO:0000313" key="2">
    <source>
        <dbReference type="EMBL" id="WSD14266.1"/>
    </source>
</evidence>
<evidence type="ECO:0000259" key="1">
    <source>
        <dbReference type="Pfam" id="PF02441"/>
    </source>
</evidence>
<dbReference type="EMBL" id="CP109135">
    <property type="protein sequence ID" value="WSD14266.1"/>
    <property type="molecule type" value="Genomic_DNA"/>
</dbReference>
<keyword evidence="3" id="KW-1185">Reference proteome</keyword>
<dbReference type="Proteomes" id="UP001340816">
    <property type="component" value="Chromosome"/>
</dbReference>
<protein>
    <submittedName>
        <fullName evidence="2">Flavoprotein</fullName>
    </submittedName>
</protein>
<dbReference type="Pfam" id="PF02441">
    <property type="entry name" value="Flavoprotein"/>
    <property type="match status" value="1"/>
</dbReference>
<dbReference type="SUPFAM" id="SSF52507">
    <property type="entry name" value="Homo-oligomeric flavin-containing Cys decarboxylases, HFCD"/>
    <property type="match status" value="1"/>
</dbReference>
<dbReference type="InterPro" id="IPR036551">
    <property type="entry name" value="Flavin_trans-like"/>
</dbReference>